<feature type="transmembrane region" description="Helical" evidence="7">
    <location>
        <begin position="391"/>
        <end position="415"/>
    </location>
</feature>
<evidence type="ECO:0000256" key="6">
    <source>
        <dbReference type="ARBA" id="ARBA00023136"/>
    </source>
</evidence>
<organism evidence="9 10">
    <name type="scientific">Hymenobacter aranciens</name>
    <dbReference type="NCBI Taxonomy" id="3063996"/>
    <lineage>
        <taxon>Bacteria</taxon>
        <taxon>Pseudomonadati</taxon>
        <taxon>Bacteroidota</taxon>
        <taxon>Cytophagia</taxon>
        <taxon>Cytophagales</taxon>
        <taxon>Hymenobacteraceae</taxon>
        <taxon>Hymenobacter</taxon>
    </lineage>
</organism>
<name>A0ABT9B5P9_9BACT</name>
<feature type="transmembrane region" description="Helical" evidence="7">
    <location>
        <begin position="366"/>
        <end position="385"/>
    </location>
</feature>
<evidence type="ECO:0000256" key="4">
    <source>
        <dbReference type="ARBA" id="ARBA00022847"/>
    </source>
</evidence>
<keyword evidence="7" id="KW-0406">Ion transport</keyword>
<feature type="transmembrane region" description="Helical" evidence="7">
    <location>
        <begin position="268"/>
        <end position="294"/>
    </location>
</feature>
<dbReference type="HAMAP" id="MF_00221">
    <property type="entry name" value="NRAMP"/>
    <property type="match status" value="1"/>
</dbReference>
<feature type="transmembrane region" description="Helical" evidence="7">
    <location>
        <begin position="227"/>
        <end position="247"/>
    </location>
</feature>
<dbReference type="Proteomes" id="UP001176429">
    <property type="component" value="Unassembled WGS sequence"/>
</dbReference>
<dbReference type="EMBL" id="JAUQSY010000001">
    <property type="protein sequence ID" value="MDO7873498.1"/>
    <property type="molecule type" value="Genomic_DNA"/>
</dbReference>
<dbReference type="Pfam" id="PF01566">
    <property type="entry name" value="Nramp"/>
    <property type="match status" value="1"/>
</dbReference>
<keyword evidence="6 7" id="KW-0472">Membrane</keyword>
<keyword evidence="2 7" id="KW-0813">Transport</keyword>
<feature type="transmembrane region" description="Helical" evidence="7">
    <location>
        <begin position="44"/>
        <end position="63"/>
    </location>
</feature>
<protein>
    <recommendedName>
        <fullName evidence="7">Divalent metal cation transporter MntH</fullName>
    </recommendedName>
</protein>
<evidence type="ECO:0000256" key="2">
    <source>
        <dbReference type="ARBA" id="ARBA00022448"/>
    </source>
</evidence>
<keyword evidence="5 7" id="KW-1133">Transmembrane helix</keyword>
<reference evidence="9" key="1">
    <citation type="submission" date="2023-07" db="EMBL/GenBank/DDBJ databases">
        <authorList>
            <person name="Kim M.K."/>
        </authorList>
    </citation>
    <scope>NUCLEOTIDE SEQUENCE</scope>
    <source>
        <strain evidence="9">ASUV-10-1</strain>
    </source>
</reference>
<keyword evidence="4 7" id="KW-0769">Symport</keyword>
<dbReference type="InterPro" id="IPR001046">
    <property type="entry name" value="NRAMP_fam"/>
</dbReference>
<keyword evidence="10" id="KW-1185">Reference proteome</keyword>
<evidence type="ECO:0000256" key="5">
    <source>
        <dbReference type="ARBA" id="ARBA00022989"/>
    </source>
</evidence>
<feature type="transmembrane region" description="Helical" evidence="7">
    <location>
        <begin position="75"/>
        <end position="96"/>
    </location>
</feature>
<comment type="caution">
    <text evidence="9">The sequence shown here is derived from an EMBL/GenBank/DDBJ whole genome shotgun (WGS) entry which is preliminary data.</text>
</comment>
<dbReference type="PANTHER" id="PTHR11706:SF33">
    <property type="entry name" value="NATURAL RESISTANCE-ASSOCIATED MACROPHAGE PROTEIN 2"/>
    <property type="match status" value="1"/>
</dbReference>
<comment type="similarity">
    <text evidence="7">Belongs to the NRAMP family.</text>
</comment>
<sequence length="454" mass="49019">MLTAKPTVAPDEPTAEPGWRQPRHSNSLSEVYASIRVPGASASFWRKLMAFWGPGLMVAVGYMDPGNWATDIKGGASFGYTLLSVILISNLFAMLLQHLAAKLGIVTGRDLAQACRDHYSKPVAMVLWFLCEIAIAACDLAEVIGSAIALNLLFGLPLAWGVVLTVLDILVVLLFQNRGFRVLESIVAGLIVLIFGCFLYEIIVSHPDYFAILGGMVPQPQVVTNPQMLYVAIGILGATVMPHNLYLHSSIVQTRQIEQTEPGKRMAIKFATIDSTVALFLAFFVNAAILILAAAAFHRNGLHEVEEIEDAYKLLAPVLGAGAASTVFAIALLASGQNSTLTGTLAGQIVMEGFLHLKLKPWLRRLITRGIAVVPALAIILIYGDKSVNDLLIFSQVILSFQLSFAVVPLVLFTSSKAKMGVFVNSPLVRVLAWAVSAIIIVLNVYLLWQTLAG</sequence>
<dbReference type="RefSeq" id="WP_305004813.1">
    <property type="nucleotide sequence ID" value="NZ_JAUQSY010000001.1"/>
</dbReference>
<dbReference type="PRINTS" id="PR00447">
    <property type="entry name" value="NATRESASSCMP"/>
</dbReference>
<comment type="function">
    <text evidence="7">H(+)-stimulated, divalent metal cation uptake system.</text>
</comment>
<keyword evidence="7" id="KW-1003">Cell membrane</keyword>
<evidence type="ECO:0000313" key="10">
    <source>
        <dbReference type="Proteomes" id="UP001176429"/>
    </source>
</evidence>
<dbReference type="NCBIfam" id="TIGR01197">
    <property type="entry name" value="nramp"/>
    <property type="match status" value="1"/>
</dbReference>
<evidence type="ECO:0000256" key="8">
    <source>
        <dbReference type="SAM" id="MobiDB-lite"/>
    </source>
</evidence>
<feature type="transmembrane region" description="Helical" evidence="7">
    <location>
        <begin position="154"/>
        <end position="175"/>
    </location>
</feature>
<proteinExistence type="inferred from homology"/>
<evidence type="ECO:0000256" key="3">
    <source>
        <dbReference type="ARBA" id="ARBA00022692"/>
    </source>
</evidence>
<dbReference type="NCBIfam" id="NF001923">
    <property type="entry name" value="PRK00701.1"/>
    <property type="match status" value="1"/>
</dbReference>
<comment type="subcellular location">
    <subcellularLocation>
        <location evidence="7">Cell membrane</location>
        <topology evidence="7">Multi-pass membrane protein</topology>
    </subcellularLocation>
    <subcellularLocation>
        <location evidence="1">Membrane</location>
        <topology evidence="1">Multi-pass membrane protein</topology>
    </subcellularLocation>
</comment>
<evidence type="ECO:0000256" key="7">
    <source>
        <dbReference type="HAMAP-Rule" id="MF_00221"/>
    </source>
</evidence>
<dbReference type="PANTHER" id="PTHR11706">
    <property type="entry name" value="SOLUTE CARRIER PROTEIN FAMILY 11 MEMBER"/>
    <property type="match status" value="1"/>
</dbReference>
<feature type="transmembrane region" description="Helical" evidence="7">
    <location>
        <begin position="126"/>
        <end position="148"/>
    </location>
</feature>
<evidence type="ECO:0000313" key="9">
    <source>
        <dbReference type="EMBL" id="MDO7873498.1"/>
    </source>
</evidence>
<feature type="transmembrane region" description="Helical" evidence="7">
    <location>
        <begin position="314"/>
        <end position="334"/>
    </location>
</feature>
<keyword evidence="3 7" id="KW-0812">Transmembrane</keyword>
<feature type="transmembrane region" description="Helical" evidence="7">
    <location>
        <begin position="427"/>
        <end position="449"/>
    </location>
</feature>
<dbReference type="NCBIfam" id="NF037982">
    <property type="entry name" value="Nramp_1"/>
    <property type="match status" value="1"/>
</dbReference>
<evidence type="ECO:0000256" key="1">
    <source>
        <dbReference type="ARBA" id="ARBA00004141"/>
    </source>
</evidence>
<accession>A0ABT9B5P9</accession>
<gene>
    <name evidence="7" type="primary">mntH</name>
    <name evidence="9" type="ORF">Q5H93_02055</name>
</gene>
<feature type="region of interest" description="Disordered" evidence="8">
    <location>
        <begin position="1"/>
        <end position="24"/>
    </location>
</feature>
<feature type="transmembrane region" description="Helical" evidence="7">
    <location>
        <begin position="187"/>
        <end position="207"/>
    </location>
</feature>